<keyword evidence="1" id="KW-1133">Transmembrane helix</keyword>
<proteinExistence type="predicted"/>
<dbReference type="EMBL" id="JACHXW010000003">
    <property type="protein sequence ID" value="MBB3151337.1"/>
    <property type="molecule type" value="Genomic_DNA"/>
</dbReference>
<feature type="transmembrane region" description="Helical" evidence="1">
    <location>
        <begin position="6"/>
        <end position="25"/>
    </location>
</feature>
<dbReference type="Proteomes" id="UP000518605">
    <property type="component" value="Unassembled WGS sequence"/>
</dbReference>
<keyword evidence="1" id="KW-0812">Transmembrane</keyword>
<evidence type="ECO:0000313" key="2">
    <source>
        <dbReference type="EMBL" id="MBB3151337.1"/>
    </source>
</evidence>
<dbReference type="AlphaFoldDB" id="A0A7W5C530"/>
<accession>A0A7W5C530</accession>
<reference evidence="2 3" key="1">
    <citation type="submission" date="2020-08" db="EMBL/GenBank/DDBJ databases">
        <title>Genomic Encyclopedia of Type Strains, Phase III (KMG-III): the genomes of soil and plant-associated and newly described type strains.</title>
        <authorList>
            <person name="Whitman W."/>
        </authorList>
    </citation>
    <scope>NUCLEOTIDE SEQUENCE [LARGE SCALE GENOMIC DNA]</scope>
    <source>
        <strain evidence="2 3">CECT 8234</strain>
    </source>
</reference>
<sequence length="46" mass="5349">MEVPVGVWIAAGIIVAILAWITFWITNKAYSRRWEDHDSEDNGNRF</sequence>
<name>A0A7W5C530_9BACL</name>
<evidence type="ECO:0000313" key="3">
    <source>
        <dbReference type="Proteomes" id="UP000518605"/>
    </source>
</evidence>
<keyword evidence="3" id="KW-1185">Reference proteome</keyword>
<gene>
    <name evidence="2" type="ORF">FHS16_001380</name>
</gene>
<comment type="caution">
    <text evidence="2">The sequence shown here is derived from an EMBL/GenBank/DDBJ whole genome shotgun (WGS) entry which is preliminary data.</text>
</comment>
<protein>
    <submittedName>
        <fullName evidence="2">Uncharacterized protein</fullName>
    </submittedName>
</protein>
<keyword evidence="1" id="KW-0472">Membrane</keyword>
<organism evidence="2 3">
    <name type="scientific">Paenibacillus endophyticus</name>
    <dbReference type="NCBI Taxonomy" id="1294268"/>
    <lineage>
        <taxon>Bacteria</taxon>
        <taxon>Bacillati</taxon>
        <taxon>Bacillota</taxon>
        <taxon>Bacilli</taxon>
        <taxon>Bacillales</taxon>
        <taxon>Paenibacillaceae</taxon>
        <taxon>Paenibacillus</taxon>
    </lineage>
</organism>
<evidence type="ECO:0000256" key="1">
    <source>
        <dbReference type="SAM" id="Phobius"/>
    </source>
</evidence>
<dbReference type="RefSeq" id="WP_183560203.1">
    <property type="nucleotide sequence ID" value="NZ_CBCSLB010000002.1"/>
</dbReference>